<proteinExistence type="predicted"/>
<reference evidence="1 2" key="1">
    <citation type="submission" date="2020-02" db="EMBL/GenBank/DDBJ databases">
        <authorList>
            <person name="Li X.-J."/>
            <person name="Han X.-M."/>
        </authorList>
    </citation>
    <scope>NUCLEOTIDE SEQUENCE [LARGE SCALE GENOMIC DNA]</scope>
    <source>
        <strain evidence="1 2">CCTCC AB 2017055</strain>
    </source>
</reference>
<accession>A0A6L9S3U7</accession>
<organism evidence="1 2">
    <name type="scientific">Phytoactinopolyspora halotolerans</name>
    <dbReference type="NCBI Taxonomy" id="1981512"/>
    <lineage>
        <taxon>Bacteria</taxon>
        <taxon>Bacillati</taxon>
        <taxon>Actinomycetota</taxon>
        <taxon>Actinomycetes</taxon>
        <taxon>Jiangellales</taxon>
        <taxon>Jiangellaceae</taxon>
        <taxon>Phytoactinopolyspora</taxon>
    </lineage>
</organism>
<evidence type="ECO:0000313" key="1">
    <source>
        <dbReference type="EMBL" id="NED99706.1"/>
    </source>
</evidence>
<keyword evidence="2" id="KW-1185">Reference proteome</keyword>
<dbReference type="EMBL" id="JAAGOA010000003">
    <property type="protein sequence ID" value="NED99706.1"/>
    <property type="molecule type" value="Genomic_DNA"/>
</dbReference>
<dbReference type="RefSeq" id="WP_163734073.1">
    <property type="nucleotide sequence ID" value="NZ_JAAGOA010000003.1"/>
</dbReference>
<evidence type="ECO:0000313" key="2">
    <source>
        <dbReference type="Proteomes" id="UP000475214"/>
    </source>
</evidence>
<comment type="caution">
    <text evidence="1">The sequence shown here is derived from an EMBL/GenBank/DDBJ whole genome shotgun (WGS) entry which is preliminary data.</text>
</comment>
<dbReference type="AlphaFoldDB" id="A0A6L9S3U7"/>
<gene>
    <name evidence="1" type="ORF">G1H10_05955</name>
</gene>
<dbReference type="Proteomes" id="UP000475214">
    <property type="component" value="Unassembled WGS sequence"/>
</dbReference>
<sequence>MSRSHGALLLVVEVFGARMAVCDRWVPGVTAVTVVPGTVTANRGALRIRGPELRKL</sequence>
<name>A0A6L9S3U7_9ACTN</name>
<protein>
    <submittedName>
        <fullName evidence="1">Uncharacterized protein</fullName>
    </submittedName>
</protein>